<feature type="transmembrane region" description="Helical" evidence="6">
    <location>
        <begin position="261"/>
        <end position="289"/>
    </location>
</feature>
<comment type="subcellular location">
    <subcellularLocation>
        <location evidence="1">Membrane</location>
        <topology evidence="1">Multi-pass membrane protein</topology>
    </subcellularLocation>
</comment>
<dbReference type="EMBL" id="RWIT01000015">
    <property type="protein sequence ID" value="RSK45173.1"/>
    <property type="molecule type" value="Genomic_DNA"/>
</dbReference>
<evidence type="ECO:0000256" key="4">
    <source>
        <dbReference type="ARBA" id="ARBA00022989"/>
    </source>
</evidence>
<evidence type="ECO:0000256" key="1">
    <source>
        <dbReference type="ARBA" id="ARBA00004141"/>
    </source>
</evidence>
<evidence type="ECO:0000313" key="8">
    <source>
        <dbReference type="Proteomes" id="UP000273500"/>
    </source>
</evidence>
<evidence type="ECO:0000313" key="7">
    <source>
        <dbReference type="EMBL" id="RSK45173.1"/>
    </source>
</evidence>
<feature type="transmembrane region" description="Helical" evidence="6">
    <location>
        <begin position="24"/>
        <end position="43"/>
    </location>
</feature>
<evidence type="ECO:0000256" key="5">
    <source>
        <dbReference type="ARBA" id="ARBA00023136"/>
    </source>
</evidence>
<evidence type="ECO:0008006" key="9">
    <source>
        <dbReference type="Google" id="ProtNLM"/>
    </source>
</evidence>
<dbReference type="Proteomes" id="UP000273500">
    <property type="component" value="Unassembled WGS sequence"/>
</dbReference>
<comment type="caution">
    <text evidence="7">The sequence shown here is derived from an EMBL/GenBank/DDBJ whole genome shotgun (WGS) entry which is preliminary data.</text>
</comment>
<keyword evidence="4 6" id="KW-1133">Transmembrane helix</keyword>
<dbReference type="InterPro" id="IPR000537">
    <property type="entry name" value="UbiA_prenyltransferase"/>
</dbReference>
<protein>
    <recommendedName>
        <fullName evidence="9">Ubiquinone biosynthesis protein UbiA</fullName>
    </recommendedName>
</protein>
<keyword evidence="2" id="KW-1003">Cell membrane</keyword>
<accession>A0A428KFG7</accession>
<dbReference type="RefSeq" id="WP_125423737.1">
    <property type="nucleotide sequence ID" value="NZ_RWIT01000015.1"/>
</dbReference>
<dbReference type="OrthoDB" id="871842at2"/>
<reference evidence="7 8" key="1">
    <citation type="submission" date="2018-12" db="EMBL/GenBank/DDBJ databases">
        <authorList>
            <person name="Feng G."/>
            <person name="Zhu H."/>
        </authorList>
    </citation>
    <scope>NUCLEOTIDE SEQUENCE [LARGE SCALE GENOMIC DNA]</scope>
    <source>
        <strain evidence="7 8">KCTC 12533</strain>
    </source>
</reference>
<dbReference type="InterPro" id="IPR044878">
    <property type="entry name" value="UbiA_sf"/>
</dbReference>
<gene>
    <name evidence="7" type="ORF">EI291_18860</name>
</gene>
<dbReference type="Gene3D" id="1.10.357.140">
    <property type="entry name" value="UbiA prenyltransferase"/>
    <property type="match status" value="1"/>
</dbReference>
<feature type="transmembrane region" description="Helical" evidence="6">
    <location>
        <begin position="149"/>
        <end position="168"/>
    </location>
</feature>
<dbReference type="Pfam" id="PF01040">
    <property type="entry name" value="UbiA"/>
    <property type="match status" value="1"/>
</dbReference>
<feature type="transmembrane region" description="Helical" evidence="6">
    <location>
        <begin position="89"/>
        <end position="108"/>
    </location>
</feature>
<proteinExistence type="predicted"/>
<name>A0A428KFG7_9BACT</name>
<dbReference type="GO" id="GO:0016020">
    <property type="term" value="C:membrane"/>
    <property type="evidence" value="ECO:0007669"/>
    <property type="project" value="UniProtKB-SubCell"/>
</dbReference>
<sequence>MLATFYASGCVVNAQMWPLLPKLLLLLVGLAVGATYVSAINDWTDRADDFAGGKSNLLSSKSGAFVALLIAGCVCVGLGIGLFLMQASWVSALLYLGSWIAFSCYSWPPIRLKNRGLMGVIADAAGSHFFPQLLVVSVVAAWSGHAVPGIWYGTVGGWALACGLRNILLHQLGDIKADEAAGVNTWVRKKGAYFIQQLGRFGIFPVEVGAFSLLLLLSQQLWPVIFLVLYVALEGFKWRIWGAPAVITPGKRMLLTDYYEVFYPLSFVLALSVQHAVDGWLLGLHLLLFGLRCWQTIRQLIWAGTLIVRKGLSHK</sequence>
<keyword evidence="8" id="KW-1185">Reference proteome</keyword>
<evidence type="ECO:0000256" key="2">
    <source>
        <dbReference type="ARBA" id="ARBA00022475"/>
    </source>
</evidence>
<keyword evidence="5 6" id="KW-0472">Membrane</keyword>
<keyword evidence="3 6" id="KW-0812">Transmembrane</keyword>
<organism evidence="7 8">
    <name type="scientific">Hymenobacter rigui</name>
    <dbReference type="NCBI Taxonomy" id="334424"/>
    <lineage>
        <taxon>Bacteria</taxon>
        <taxon>Pseudomonadati</taxon>
        <taxon>Bacteroidota</taxon>
        <taxon>Cytophagia</taxon>
        <taxon>Cytophagales</taxon>
        <taxon>Hymenobacteraceae</taxon>
        <taxon>Hymenobacter</taxon>
    </lineage>
</organism>
<feature type="transmembrane region" description="Helical" evidence="6">
    <location>
        <begin position="120"/>
        <end position="143"/>
    </location>
</feature>
<evidence type="ECO:0000256" key="3">
    <source>
        <dbReference type="ARBA" id="ARBA00022692"/>
    </source>
</evidence>
<feature type="transmembrane region" description="Helical" evidence="6">
    <location>
        <begin position="210"/>
        <end position="233"/>
    </location>
</feature>
<dbReference type="AlphaFoldDB" id="A0A428KFG7"/>
<feature type="transmembrane region" description="Helical" evidence="6">
    <location>
        <begin position="64"/>
        <end position="83"/>
    </location>
</feature>
<evidence type="ECO:0000256" key="6">
    <source>
        <dbReference type="SAM" id="Phobius"/>
    </source>
</evidence>
<dbReference type="GO" id="GO:0016765">
    <property type="term" value="F:transferase activity, transferring alkyl or aryl (other than methyl) groups"/>
    <property type="evidence" value="ECO:0007669"/>
    <property type="project" value="InterPro"/>
</dbReference>